<keyword evidence="2" id="KW-1003">Cell membrane</keyword>
<dbReference type="PANTHER" id="PTHR30572">
    <property type="entry name" value="MEMBRANE COMPONENT OF TRANSPORTER-RELATED"/>
    <property type="match status" value="1"/>
</dbReference>
<proteinExistence type="inferred from homology"/>
<feature type="domain" description="ABC3 transporter permease C-terminal" evidence="8">
    <location>
        <begin position="285"/>
        <end position="404"/>
    </location>
</feature>
<evidence type="ECO:0000256" key="7">
    <source>
        <dbReference type="SAM" id="Phobius"/>
    </source>
</evidence>
<evidence type="ECO:0000256" key="6">
    <source>
        <dbReference type="ARBA" id="ARBA00038076"/>
    </source>
</evidence>
<dbReference type="AlphaFoldDB" id="A0A2H0UK77"/>
<evidence type="ECO:0000256" key="3">
    <source>
        <dbReference type="ARBA" id="ARBA00022692"/>
    </source>
</evidence>
<dbReference type="Pfam" id="PF02687">
    <property type="entry name" value="FtsX"/>
    <property type="match status" value="1"/>
</dbReference>
<dbReference type="Proteomes" id="UP000229526">
    <property type="component" value="Unassembled WGS sequence"/>
</dbReference>
<evidence type="ECO:0000256" key="5">
    <source>
        <dbReference type="ARBA" id="ARBA00023136"/>
    </source>
</evidence>
<dbReference type="PANTHER" id="PTHR30572:SF4">
    <property type="entry name" value="ABC TRANSPORTER PERMEASE YTRF"/>
    <property type="match status" value="1"/>
</dbReference>
<dbReference type="InterPro" id="IPR025857">
    <property type="entry name" value="MacB_PCD"/>
</dbReference>
<feature type="transmembrane region" description="Helical" evidence="7">
    <location>
        <begin position="330"/>
        <end position="360"/>
    </location>
</feature>
<dbReference type="EMBL" id="PFBD01000025">
    <property type="protein sequence ID" value="PIR86801.1"/>
    <property type="molecule type" value="Genomic_DNA"/>
</dbReference>
<gene>
    <name evidence="10" type="ORF">COU11_03800</name>
</gene>
<evidence type="ECO:0000313" key="11">
    <source>
        <dbReference type="Proteomes" id="UP000229526"/>
    </source>
</evidence>
<evidence type="ECO:0000256" key="1">
    <source>
        <dbReference type="ARBA" id="ARBA00004651"/>
    </source>
</evidence>
<feature type="domain" description="MacB-like periplasmic core" evidence="9">
    <location>
        <begin position="21"/>
        <end position="242"/>
    </location>
</feature>
<keyword evidence="5 7" id="KW-0472">Membrane</keyword>
<dbReference type="InterPro" id="IPR003838">
    <property type="entry name" value="ABC3_permease_C"/>
</dbReference>
<accession>A0A2H0UK77</accession>
<protein>
    <submittedName>
        <fullName evidence="10">Multidrug ABC transporter substrate-binding protein</fullName>
    </submittedName>
</protein>
<comment type="subcellular location">
    <subcellularLocation>
        <location evidence="1">Cell membrane</location>
        <topology evidence="1">Multi-pass membrane protein</topology>
    </subcellularLocation>
</comment>
<evidence type="ECO:0000259" key="9">
    <source>
        <dbReference type="Pfam" id="PF12704"/>
    </source>
</evidence>
<dbReference type="GO" id="GO:0005886">
    <property type="term" value="C:plasma membrane"/>
    <property type="evidence" value="ECO:0007669"/>
    <property type="project" value="UniProtKB-SubCell"/>
</dbReference>
<name>A0A2H0UK77_9BACT</name>
<dbReference type="InterPro" id="IPR050250">
    <property type="entry name" value="Macrolide_Exporter_MacB"/>
</dbReference>
<keyword evidence="4 7" id="KW-1133">Transmembrane helix</keyword>
<feature type="transmembrane region" description="Helical" evidence="7">
    <location>
        <begin position="21"/>
        <end position="42"/>
    </location>
</feature>
<feature type="transmembrane region" description="Helical" evidence="7">
    <location>
        <begin position="372"/>
        <end position="394"/>
    </location>
</feature>
<comment type="caution">
    <text evidence="10">The sequence shown here is derived from an EMBL/GenBank/DDBJ whole genome shotgun (WGS) entry which is preliminary data.</text>
</comment>
<evidence type="ECO:0000259" key="8">
    <source>
        <dbReference type="Pfam" id="PF02687"/>
    </source>
</evidence>
<organism evidence="10 11">
    <name type="scientific">Candidatus Harrisonbacteria bacterium CG10_big_fil_rev_8_21_14_0_10_49_15</name>
    <dbReference type="NCBI Taxonomy" id="1974587"/>
    <lineage>
        <taxon>Bacteria</taxon>
        <taxon>Candidatus Harrisoniibacteriota</taxon>
    </lineage>
</organism>
<dbReference type="Pfam" id="PF12704">
    <property type="entry name" value="MacB_PCD"/>
    <property type="match status" value="1"/>
</dbReference>
<comment type="similarity">
    <text evidence="6">Belongs to the ABC-4 integral membrane protein family.</text>
</comment>
<feature type="transmembrane region" description="Helical" evidence="7">
    <location>
        <begin position="281"/>
        <end position="307"/>
    </location>
</feature>
<keyword evidence="3 7" id="KW-0812">Transmembrane</keyword>
<dbReference type="GO" id="GO:0022857">
    <property type="term" value="F:transmembrane transporter activity"/>
    <property type="evidence" value="ECO:0007669"/>
    <property type="project" value="TreeGrafter"/>
</dbReference>
<evidence type="ECO:0000256" key="2">
    <source>
        <dbReference type="ARBA" id="ARBA00022475"/>
    </source>
</evidence>
<reference evidence="11" key="1">
    <citation type="submission" date="2017-09" db="EMBL/GenBank/DDBJ databases">
        <title>Depth-based differentiation of microbial function through sediment-hosted aquifers and enrichment of novel symbionts in the deep terrestrial subsurface.</title>
        <authorList>
            <person name="Probst A.J."/>
            <person name="Ladd B."/>
            <person name="Jarett J.K."/>
            <person name="Geller-Mcgrath D.E."/>
            <person name="Sieber C.M.K."/>
            <person name="Emerson J.B."/>
            <person name="Anantharaman K."/>
            <person name="Thomas B.C."/>
            <person name="Malmstrom R."/>
            <person name="Stieglmeier M."/>
            <person name="Klingl A."/>
            <person name="Woyke T."/>
            <person name="Ryan C.M."/>
            <person name="Banfield J.F."/>
        </authorList>
    </citation>
    <scope>NUCLEOTIDE SEQUENCE [LARGE SCALE GENOMIC DNA]</scope>
</reference>
<evidence type="ECO:0000313" key="10">
    <source>
        <dbReference type="EMBL" id="PIR86801.1"/>
    </source>
</evidence>
<sequence>MSLKHLLKTALQGLSTHKSRSVLTILGIVIGVAAIIVVMTLGQGAEDLIVGEFEALGAETATIQPGTGDTFAPDFFGQVLNDRDLEAILKKANVPNLVDAMPEVVVSSAVAYGKETYKPDFIIGGKADFFIDVFDIYPEVGVPFTDVDVENSARVAMIGVDVKNDLFGASDAVGELIRIKNDRFRVVGVFPKRGNVAFFNLDDLVLIPYTTAQTYLTGTDYYAQIIVRGDSADNIDKLVYDLQATLRETHDIGPDKDDDFVVRTQQGLVDQISTITSILTAFLALVVAISLVVGGIGIMNIMLVSVMERTKEIGLRKAIGATRGDLIRQFLFEAIMLTAAGGVIGVILGTLVALGASVVLASAVATGWSFSFPWGAAALGVGVSAAVGLIFGLYPAYQAAKKSPIDALRYE</sequence>
<evidence type="ECO:0000256" key="4">
    <source>
        <dbReference type="ARBA" id="ARBA00022989"/>
    </source>
</evidence>